<evidence type="ECO:0000259" key="3">
    <source>
        <dbReference type="Pfam" id="PF12804"/>
    </source>
</evidence>
<dbReference type="PANTHER" id="PTHR43777">
    <property type="entry name" value="MOLYBDENUM COFACTOR CYTIDYLYLTRANSFERASE"/>
    <property type="match status" value="1"/>
</dbReference>
<reference evidence="4 5" key="1">
    <citation type="submission" date="2021-05" db="EMBL/GenBank/DDBJ databases">
        <title>Culturable bacteria isolated from Daya Bay.</title>
        <authorList>
            <person name="Zheng W."/>
            <person name="Yu S."/>
            <person name="Huang Y."/>
        </authorList>
    </citation>
    <scope>NUCLEOTIDE SEQUENCE [LARGE SCALE GENOMIC DNA]</scope>
    <source>
        <strain evidence="4 5">DP4N28-5</strain>
    </source>
</reference>
<protein>
    <submittedName>
        <fullName evidence="4">Nucleotidyltransferase family protein</fullName>
    </submittedName>
</protein>
<name>A0ABS6T2K6_9RHOB</name>
<evidence type="ECO:0000256" key="2">
    <source>
        <dbReference type="SAM" id="MobiDB-lite"/>
    </source>
</evidence>
<proteinExistence type="predicted"/>
<dbReference type="CDD" id="cd04182">
    <property type="entry name" value="GT_2_like_f"/>
    <property type="match status" value="1"/>
</dbReference>
<dbReference type="Pfam" id="PF12804">
    <property type="entry name" value="NTP_transf_3"/>
    <property type="match status" value="1"/>
</dbReference>
<gene>
    <name evidence="4" type="ORF">KJP28_10455</name>
</gene>
<evidence type="ECO:0000313" key="5">
    <source>
        <dbReference type="Proteomes" id="UP000756530"/>
    </source>
</evidence>
<accession>A0ABS6T2K6</accession>
<organism evidence="4 5">
    <name type="scientific">Maritimibacter dapengensis</name>
    <dbReference type="NCBI Taxonomy" id="2836868"/>
    <lineage>
        <taxon>Bacteria</taxon>
        <taxon>Pseudomonadati</taxon>
        <taxon>Pseudomonadota</taxon>
        <taxon>Alphaproteobacteria</taxon>
        <taxon>Rhodobacterales</taxon>
        <taxon>Roseobacteraceae</taxon>
        <taxon>Maritimibacter</taxon>
    </lineage>
</organism>
<dbReference type="RefSeq" id="WP_218392486.1">
    <property type="nucleotide sequence ID" value="NZ_JAHUZE010000002.1"/>
</dbReference>
<evidence type="ECO:0000313" key="4">
    <source>
        <dbReference type="EMBL" id="MBV7379349.1"/>
    </source>
</evidence>
<evidence type="ECO:0000256" key="1">
    <source>
        <dbReference type="ARBA" id="ARBA00022842"/>
    </source>
</evidence>
<dbReference type="PANTHER" id="PTHR43777:SF1">
    <property type="entry name" value="MOLYBDENUM COFACTOR CYTIDYLYLTRANSFERASE"/>
    <property type="match status" value="1"/>
</dbReference>
<comment type="caution">
    <text evidence="4">The sequence shown here is derived from an EMBL/GenBank/DDBJ whole genome shotgun (WGS) entry which is preliminary data.</text>
</comment>
<dbReference type="Proteomes" id="UP000756530">
    <property type="component" value="Unassembled WGS sequence"/>
</dbReference>
<feature type="domain" description="MobA-like NTP transferase" evidence="3">
    <location>
        <begin position="8"/>
        <end position="169"/>
    </location>
</feature>
<sequence length="206" mass="22289">MTPLAIPVLILAAGASTRMRGRDKLQEDVREGYPLLLDRVDMALGTGQPVLVTLPPRETSPDRWRLIEERPVAVVGVPDAAEGMARSIACGVDALPEGAVGVLILPSDMPNITTQDIKHMIAEFDGERILRATTADGVHGHPVLFPSRDFSVLRSLEGDAGAKSVLDANEDRLKPVPLPHDHARLDLDTPEDWASWRQEAGAPHTP</sequence>
<dbReference type="InterPro" id="IPR025877">
    <property type="entry name" value="MobA-like_NTP_Trfase"/>
</dbReference>
<keyword evidence="5" id="KW-1185">Reference proteome</keyword>
<dbReference type="EMBL" id="JAHUZE010000002">
    <property type="protein sequence ID" value="MBV7379349.1"/>
    <property type="molecule type" value="Genomic_DNA"/>
</dbReference>
<keyword evidence="1" id="KW-0460">Magnesium</keyword>
<feature type="region of interest" description="Disordered" evidence="2">
    <location>
        <begin position="172"/>
        <end position="206"/>
    </location>
</feature>
<feature type="compositionally biased region" description="Basic and acidic residues" evidence="2">
    <location>
        <begin position="172"/>
        <end position="187"/>
    </location>
</feature>